<dbReference type="Pfam" id="PF13673">
    <property type="entry name" value="Acetyltransf_10"/>
    <property type="match status" value="1"/>
</dbReference>
<dbReference type="PANTHER" id="PTHR43877">
    <property type="entry name" value="AMINOALKYLPHOSPHONATE N-ACETYLTRANSFERASE-RELATED-RELATED"/>
    <property type="match status" value="1"/>
</dbReference>
<feature type="domain" description="N-acetyltransferase" evidence="3">
    <location>
        <begin position="2"/>
        <end position="142"/>
    </location>
</feature>
<dbReference type="RefSeq" id="WP_107583428.1">
    <property type="nucleotide sequence ID" value="NZ_PZJJ01000002.1"/>
</dbReference>
<comment type="caution">
    <text evidence="4">The sequence shown here is derived from an EMBL/GenBank/DDBJ whole genome shotgun (WGS) entry which is preliminary data.</text>
</comment>
<evidence type="ECO:0000259" key="3">
    <source>
        <dbReference type="PROSITE" id="PS51186"/>
    </source>
</evidence>
<organism evidence="4 5">
    <name type="scientific">Alkalicoccus saliphilus</name>
    <dbReference type="NCBI Taxonomy" id="200989"/>
    <lineage>
        <taxon>Bacteria</taxon>
        <taxon>Bacillati</taxon>
        <taxon>Bacillota</taxon>
        <taxon>Bacilli</taxon>
        <taxon>Bacillales</taxon>
        <taxon>Bacillaceae</taxon>
        <taxon>Alkalicoccus</taxon>
    </lineage>
</organism>
<keyword evidence="1 4" id="KW-0808">Transferase</keyword>
<dbReference type="EMBL" id="PZJJ01000002">
    <property type="protein sequence ID" value="PTL40250.1"/>
    <property type="molecule type" value="Genomic_DNA"/>
</dbReference>
<name>A0A2T4UA41_9BACI</name>
<dbReference type="GO" id="GO:0016747">
    <property type="term" value="F:acyltransferase activity, transferring groups other than amino-acyl groups"/>
    <property type="evidence" value="ECO:0007669"/>
    <property type="project" value="InterPro"/>
</dbReference>
<keyword evidence="2" id="KW-0012">Acyltransferase</keyword>
<evidence type="ECO:0000313" key="4">
    <source>
        <dbReference type="EMBL" id="PTL40250.1"/>
    </source>
</evidence>
<keyword evidence="5" id="KW-1185">Reference proteome</keyword>
<dbReference type="PROSITE" id="PS51186">
    <property type="entry name" value="GNAT"/>
    <property type="match status" value="1"/>
</dbReference>
<dbReference type="AlphaFoldDB" id="A0A2T4UA41"/>
<dbReference type="CDD" id="cd04301">
    <property type="entry name" value="NAT_SF"/>
    <property type="match status" value="1"/>
</dbReference>
<accession>A0A2T4UA41</accession>
<evidence type="ECO:0000256" key="2">
    <source>
        <dbReference type="ARBA" id="ARBA00023315"/>
    </source>
</evidence>
<dbReference type="InterPro" id="IPR050832">
    <property type="entry name" value="Bact_Acetyltransf"/>
</dbReference>
<gene>
    <name evidence="4" type="ORF">C6Y45_02395</name>
</gene>
<proteinExistence type="predicted"/>
<evidence type="ECO:0000313" key="5">
    <source>
        <dbReference type="Proteomes" id="UP000240509"/>
    </source>
</evidence>
<protein>
    <submittedName>
        <fullName evidence="4">GNAT family N-acetyltransferase</fullName>
    </submittedName>
</protein>
<dbReference type="SUPFAM" id="SSF55729">
    <property type="entry name" value="Acyl-CoA N-acyltransferases (Nat)"/>
    <property type="match status" value="1"/>
</dbReference>
<dbReference type="OrthoDB" id="9796171at2"/>
<evidence type="ECO:0000256" key="1">
    <source>
        <dbReference type="ARBA" id="ARBA00022679"/>
    </source>
</evidence>
<reference evidence="4 5" key="1">
    <citation type="submission" date="2018-03" db="EMBL/GenBank/DDBJ databases">
        <title>Alkalicoccus saliphilus sp. nov., isolated from a mineral pool.</title>
        <authorList>
            <person name="Zhao B."/>
        </authorList>
    </citation>
    <scope>NUCLEOTIDE SEQUENCE [LARGE SCALE GENOMIC DNA]</scope>
    <source>
        <strain evidence="4 5">6AG</strain>
    </source>
</reference>
<dbReference type="Proteomes" id="UP000240509">
    <property type="component" value="Unassembled WGS sequence"/>
</dbReference>
<dbReference type="InterPro" id="IPR000182">
    <property type="entry name" value="GNAT_dom"/>
</dbReference>
<dbReference type="InterPro" id="IPR016181">
    <property type="entry name" value="Acyl_CoA_acyltransferase"/>
</dbReference>
<sequence>MIDIRRAVTENQLADVYSVRRIVFIEEQGVPESLEIDDKEKESVHFILYKDTMPAGAARLRFAGDKGKAERVCIKKDHRGTGLGRLLMSELEAEASRLGAKAVLLNAQVHAQAFYTEAGYRVTSEAPFLDAGIEHVTMEKDL</sequence>
<dbReference type="Gene3D" id="3.40.630.30">
    <property type="match status" value="1"/>
</dbReference>